<name>A0A9P7GMG9_9AGAR</name>
<evidence type="ECO:0000313" key="3">
    <source>
        <dbReference type="Proteomes" id="UP000717328"/>
    </source>
</evidence>
<dbReference type="InterPro" id="IPR049168">
    <property type="entry name" value="Glyco_hydro_134"/>
</dbReference>
<dbReference type="Proteomes" id="UP000717328">
    <property type="component" value="Unassembled WGS sequence"/>
</dbReference>
<evidence type="ECO:0000256" key="1">
    <source>
        <dbReference type="SAM" id="SignalP"/>
    </source>
</evidence>
<dbReference type="AlphaFoldDB" id="A0A9P7GMG9"/>
<reference evidence="2" key="1">
    <citation type="submission" date="2021-02" db="EMBL/GenBank/DDBJ databases">
        <authorList>
            <person name="Nieuwenhuis M."/>
            <person name="Van De Peppel L.J.J."/>
        </authorList>
    </citation>
    <scope>NUCLEOTIDE SEQUENCE</scope>
    <source>
        <strain evidence="2">D49</strain>
    </source>
</reference>
<feature type="signal peptide" evidence="1">
    <location>
        <begin position="1"/>
        <end position="19"/>
    </location>
</feature>
<comment type="caution">
    <text evidence="2">The sequence shown here is derived from an EMBL/GenBank/DDBJ whole genome shotgun (WGS) entry which is preliminary data.</text>
</comment>
<dbReference type="OrthoDB" id="2888121at2759"/>
<evidence type="ECO:0000313" key="2">
    <source>
        <dbReference type="EMBL" id="KAG5651995.1"/>
    </source>
</evidence>
<dbReference type="Pfam" id="PF21087">
    <property type="entry name" value="Glyco_hydro_134"/>
    <property type="match status" value="1"/>
</dbReference>
<keyword evidence="3" id="KW-1185">Reference proteome</keyword>
<accession>A0A9P7GMG9</accession>
<feature type="chain" id="PRO_5040372012" evidence="1">
    <location>
        <begin position="20"/>
        <end position="211"/>
    </location>
</feature>
<protein>
    <submittedName>
        <fullName evidence="2">Uncharacterized protein</fullName>
    </submittedName>
</protein>
<reference evidence="2" key="2">
    <citation type="submission" date="2021-10" db="EMBL/GenBank/DDBJ databases">
        <title>Phylogenomics reveals ancestral predisposition of the termite-cultivated fungus Termitomyces towards a domesticated lifestyle.</title>
        <authorList>
            <person name="Auxier B."/>
            <person name="Grum-Grzhimaylo A."/>
            <person name="Cardenas M.E."/>
            <person name="Lodge J.D."/>
            <person name="Laessoe T."/>
            <person name="Pedersen O."/>
            <person name="Smith M.E."/>
            <person name="Kuyper T.W."/>
            <person name="Franco-Molano E.A."/>
            <person name="Baroni T.J."/>
            <person name="Aanen D.K."/>
        </authorList>
    </citation>
    <scope>NUCLEOTIDE SEQUENCE</scope>
    <source>
        <strain evidence="2">D49</strain>
    </source>
</reference>
<keyword evidence="1" id="KW-0732">Signal</keyword>
<proteinExistence type="predicted"/>
<dbReference type="EMBL" id="JABCKI010000173">
    <property type="protein sequence ID" value="KAG5651995.1"/>
    <property type="molecule type" value="Genomic_DNA"/>
</dbReference>
<sequence>MRFTSIAAILAIVPALVMSSPIPEPEVAERALGQTGSYTISGLGARKKQLSACGANDLDLAIAMLEYVALSQQPDLLAAVILNFLSPRTDKMSTDYKYGDGKTYDSANFGVFKQNWGMLRGSTGRYKGKTANDYNTGAEMNSNLCLDISLRHESQNFYGESKWFAGHRNGASGLSNPNTQDIQNYKDAVYAQAGLPTPAGGSMYVDKFTLL</sequence>
<organism evidence="2 3">
    <name type="scientific">Sphagnurus paluster</name>
    <dbReference type="NCBI Taxonomy" id="117069"/>
    <lineage>
        <taxon>Eukaryota</taxon>
        <taxon>Fungi</taxon>
        <taxon>Dikarya</taxon>
        <taxon>Basidiomycota</taxon>
        <taxon>Agaricomycotina</taxon>
        <taxon>Agaricomycetes</taxon>
        <taxon>Agaricomycetidae</taxon>
        <taxon>Agaricales</taxon>
        <taxon>Tricholomatineae</taxon>
        <taxon>Lyophyllaceae</taxon>
        <taxon>Sphagnurus</taxon>
    </lineage>
</organism>
<gene>
    <name evidence="2" type="ORF">H0H81_006647</name>
</gene>